<proteinExistence type="predicted"/>
<name>A0A8S5N561_9CAUD</name>
<evidence type="ECO:0000313" key="1">
    <source>
        <dbReference type="EMBL" id="DAD89742.1"/>
    </source>
</evidence>
<accession>A0A8S5N561</accession>
<dbReference type="EMBL" id="BK015068">
    <property type="protein sequence ID" value="DAD89742.1"/>
    <property type="molecule type" value="Genomic_DNA"/>
</dbReference>
<sequence length="74" mass="8419">MGIDLSRFKVVHGDKVLNAVALMDIRLPDDVRWENRDTIIKPKVIEVIAISEDGTLVSIMDEAWTFQFLPIVSH</sequence>
<protein>
    <submittedName>
        <fullName evidence="1">Uncharacterized protein</fullName>
    </submittedName>
</protein>
<organism evidence="1">
    <name type="scientific">Siphoviridae sp. ctWDo30</name>
    <dbReference type="NCBI Taxonomy" id="2826360"/>
    <lineage>
        <taxon>Viruses</taxon>
        <taxon>Duplodnaviria</taxon>
        <taxon>Heunggongvirae</taxon>
        <taxon>Uroviricota</taxon>
        <taxon>Caudoviricetes</taxon>
    </lineage>
</organism>
<reference evidence="1" key="1">
    <citation type="journal article" date="2021" name="Proc. Natl. Acad. Sci. U.S.A.">
        <title>A Catalog of Tens of Thousands of Viruses from Human Metagenomes Reveals Hidden Associations with Chronic Diseases.</title>
        <authorList>
            <person name="Tisza M.J."/>
            <person name="Buck C.B."/>
        </authorList>
    </citation>
    <scope>NUCLEOTIDE SEQUENCE</scope>
    <source>
        <strain evidence="1">CtWDo30</strain>
    </source>
</reference>